<keyword evidence="5 6" id="KW-0472">Membrane</keyword>
<evidence type="ECO:0000256" key="3">
    <source>
        <dbReference type="ARBA" id="ARBA00022692"/>
    </source>
</evidence>
<evidence type="ECO:0000256" key="1">
    <source>
        <dbReference type="ARBA" id="ARBA00004651"/>
    </source>
</evidence>
<evidence type="ECO:0000256" key="4">
    <source>
        <dbReference type="ARBA" id="ARBA00022989"/>
    </source>
</evidence>
<evidence type="ECO:0000256" key="5">
    <source>
        <dbReference type="ARBA" id="ARBA00023136"/>
    </source>
</evidence>
<dbReference type="PANTHER" id="PTHR30086">
    <property type="entry name" value="ARGININE EXPORTER PROTEIN ARGO"/>
    <property type="match status" value="1"/>
</dbReference>
<dbReference type="PIRSF" id="PIRSF006324">
    <property type="entry name" value="LeuE"/>
    <property type="match status" value="1"/>
</dbReference>
<dbReference type="InterPro" id="IPR001123">
    <property type="entry name" value="LeuE-type"/>
</dbReference>
<dbReference type="EMBL" id="BLPF01000002">
    <property type="protein sequence ID" value="GFJ82251.1"/>
    <property type="molecule type" value="Genomic_DNA"/>
</dbReference>
<accession>A0A6V8KIG3</accession>
<dbReference type="GO" id="GO:0005886">
    <property type="term" value="C:plasma membrane"/>
    <property type="evidence" value="ECO:0007669"/>
    <property type="project" value="UniProtKB-SubCell"/>
</dbReference>
<protein>
    <submittedName>
        <fullName evidence="7">RhtB family transporter</fullName>
    </submittedName>
</protein>
<dbReference type="GO" id="GO:0015171">
    <property type="term" value="F:amino acid transmembrane transporter activity"/>
    <property type="evidence" value="ECO:0007669"/>
    <property type="project" value="TreeGrafter"/>
</dbReference>
<keyword evidence="8" id="KW-1185">Reference proteome</keyword>
<comment type="subcellular location">
    <subcellularLocation>
        <location evidence="1">Cell membrane</location>
        <topology evidence="1">Multi-pass membrane protein</topology>
    </subcellularLocation>
</comment>
<feature type="transmembrane region" description="Helical" evidence="6">
    <location>
        <begin position="143"/>
        <end position="166"/>
    </location>
</feature>
<dbReference type="RefSeq" id="WP_173062507.1">
    <property type="nucleotide sequence ID" value="NZ_BAABGO010000016.1"/>
</dbReference>
<feature type="transmembrane region" description="Helical" evidence="6">
    <location>
        <begin position="109"/>
        <end position="131"/>
    </location>
</feature>
<dbReference type="PANTHER" id="PTHR30086:SF20">
    <property type="entry name" value="ARGININE EXPORTER PROTEIN ARGO-RELATED"/>
    <property type="match status" value="1"/>
</dbReference>
<reference evidence="7 8" key="2">
    <citation type="submission" date="2020-03" db="EMBL/GenBank/DDBJ databases">
        <authorList>
            <person name="Ichikawa N."/>
            <person name="Kimura A."/>
            <person name="Kitahashi Y."/>
            <person name="Uohara A."/>
        </authorList>
    </citation>
    <scope>NUCLEOTIDE SEQUENCE [LARGE SCALE GENOMIC DNA]</scope>
    <source>
        <strain evidence="7 8">NBRC 108639</strain>
    </source>
</reference>
<reference evidence="7 8" key="1">
    <citation type="submission" date="2020-03" db="EMBL/GenBank/DDBJ databases">
        <title>Whole genome shotgun sequence of Phytohabitans houttuyneae NBRC 108639.</title>
        <authorList>
            <person name="Komaki H."/>
            <person name="Tamura T."/>
        </authorList>
    </citation>
    <scope>NUCLEOTIDE SEQUENCE [LARGE SCALE GENOMIC DNA]</scope>
    <source>
        <strain evidence="7 8">NBRC 108639</strain>
    </source>
</reference>
<gene>
    <name evidence="7" type="ORF">Phou_064310</name>
</gene>
<dbReference type="AlphaFoldDB" id="A0A6V8KIG3"/>
<name>A0A6V8KIG3_9ACTN</name>
<feature type="transmembrane region" description="Helical" evidence="6">
    <location>
        <begin position="178"/>
        <end position="194"/>
    </location>
</feature>
<evidence type="ECO:0000313" key="7">
    <source>
        <dbReference type="EMBL" id="GFJ82251.1"/>
    </source>
</evidence>
<evidence type="ECO:0000256" key="2">
    <source>
        <dbReference type="ARBA" id="ARBA00022475"/>
    </source>
</evidence>
<organism evidence="7 8">
    <name type="scientific">Phytohabitans houttuyneae</name>
    <dbReference type="NCBI Taxonomy" id="1076126"/>
    <lineage>
        <taxon>Bacteria</taxon>
        <taxon>Bacillati</taxon>
        <taxon>Actinomycetota</taxon>
        <taxon>Actinomycetes</taxon>
        <taxon>Micromonosporales</taxon>
        <taxon>Micromonosporaceae</taxon>
    </lineage>
</organism>
<keyword evidence="4 6" id="KW-1133">Transmembrane helix</keyword>
<dbReference type="Proteomes" id="UP000482800">
    <property type="component" value="Unassembled WGS sequence"/>
</dbReference>
<evidence type="ECO:0000313" key="8">
    <source>
        <dbReference type="Proteomes" id="UP000482800"/>
    </source>
</evidence>
<comment type="caution">
    <text evidence="7">The sequence shown here is derived from an EMBL/GenBank/DDBJ whole genome shotgun (WGS) entry which is preliminary data.</text>
</comment>
<feature type="transmembrane region" description="Helical" evidence="6">
    <location>
        <begin position="50"/>
        <end position="74"/>
    </location>
</feature>
<dbReference type="Pfam" id="PF01810">
    <property type="entry name" value="LysE"/>
    <property type="match status" value="1"/>
</dbReference>
<keyword evidence="3 6" id="KW-0812">Transmembrane</keyword>
<proteinExistence type="predicted"/>
<keyword evidence="2" id="KW-1003">Cell membrane</keyword>
<sequence>MTSRMIAFTLASLTLIAIPGPNMIFIVTRTAAQGLRAGLASALGVEAGTLLHIALAGIGVAALVAASPVAFTVVKYAGVGYLVYLGVQALRSKAGPGTETVRPASPARLFLDGALINALNPKVVLFFLAFLPQFVRSESELPLFGAVLFALALAADITYCLAANAIGPWLRRRASGNRVVASIYFGLGLFTVLAG</sequence>
<evidence type="ECO:0000256" key="6">
    <source>
        <dbReference type="SAM" id="Phobius"/>
    </source>
</evidence>